<name>A0A0D0JGB5_AGRTU</name>
<evidence type="ECO:0000313" key="2">
    <source>
        <dbReference type="Proteomes" id="UP000035017"/>
    </source>
</evidence>
<gene>
    <name evidence="1" type="ORF">RU07_02095</name>
</gene>
<reference evidence="1 2" key="1">
    <citation type="submission" date="2014-12" db="EMBL/GenBank/DDBJ databases">
        <title>16Stimator: statistical estimation of ribosomal gene copy numbers from draft genome assemblies.</title>
        <authorList>
            <person name="Perisin M.A."/>
            <person name="Vetter M."/>
            <person name="Gilbert J.A."/>
            <person name="Bergelson J."/>
        </authorList>
    </citation>
    <scope>NUCLEOTIDE SEQUENCE [LARGE SCALE GENOMIC DNA]</scope>
    <source>
        <strain evidence="1 2">MEJ076</strain>
    </source>
</reference>
<evidence type="ECO:0008006" key="3">
    <source>
        <dbReference type="Google" id="ProtNLM"/>
    </source>
</evidence>
<dbReference type="OrthoDB" id="8440537at2"/>
<sequence>MAFPTRLQQLLNEGRVKIGSGVKFEFGTGTYGFFSGKGTLDYNGLTYKGNSIIEIDEPAFALGTSANPVTMRLPARSDFGLTPDKLLLIEEEEYKGRPVTLYDFYFDPDDNAFLHAEPTFYGYVDTIDHREENGDAWLEANIETESIDNFREGYRYASHEDQQLVSAGDMFFEHAARLKNEFFNFEFSQK</sequence>
<organism evidence="1 2">
    <name type="scientific">Agrobacterium tumefaciens</name>
    <dbReference type="NCBI Taxonomy" id="358"/>
    <lineage>
        <taxon>Bacteria</taxon>
        <taxon>Pseudomonadati</taxon>
        <taxon>Pseudomonadota</taxon>
        <taxon>Alphaproteobacteria</taxon>
        <taxon>Hyphomicrobiales</taxon>
        <taxon>Rhizobiaceae</taxon>
        <taxon>Rhizobium/Agrobacterium group</taxon>
        <taxon>Agrobacterium</taxon>
        <taxon>Agrobacterium tumefaciens complex</taxon>
    </lineage>
</organism>
<dbReference type="AlphaFoldDB" id="A0A0D0JGB5"/>
<dbReference type="EMBL" id="JXQV01000003">
    <property type="protein sequence ID" value="KIQ05017.1"/>
    <property type="molecule type" value="Genomic_DNA"/>
</dbReference>
<dbReference type="Proteomes" id="UP000035017">
    <property type="component" value="Unassembled WGS sequence"/>
</dbReference>
<protein>
    <recommendedName>
        <fullName evidence="3">DUF2163 domain-containing protein</fullName>
    </recommendedName>
</protein>
<proteinExistence type="predicted"/>
<accession>A0A0D0JGB5</accession>
<comment type="caution">
    <text evidence="1">The sequence shown here is derived from an EMBL/GenBank/DDBJ whole genome shotgun (WGS) entry which is preliminary data.</text>
</comment>
<evidence type="ECO:0000313" key="1">
    <source>
        <dbReference type="EMBL" id="KIQ05017.1"/>
    </source>
</evidence>